<sequence>MTEPDLTHQVDLAVRAHVRPGPRFPEAVWAGRDIRLQLWAEQAADVAQVLGLGVGLPLGMELAGIGVRTSMATEVDGVSTLQMPEQHARHFAAMLDEAMHNRPHQSSTD</sequence>
<evidence type="ECO:0000313" key="2">
    <source>
        <dbReference type="Proteomes" id="UP001234880"/>
    </source>
</evidence>
<comment type="caution">
    <text evidence="1">The sequence shown here is derived from an EMBL/GenBank/DDBJ whole genome shotgun (WGS) entry which is preliminary data.</text>
</comment>
<accession>A0ABT9L6W1</accession>
<protein>
    <submittedName>
        <fullName evidence="1">Uncharacterized protein</fullName>
    </submittedName>
</protein>
<gene>
    <name evidence="1" type="ORF">JOF35_008796</name>
</gene>
<evidence type="ECO:0000313" key="1">
    <source>
        <dbReference type="EMBL" id="MDP9616438.1"/>
    </source>
</evidence>
<dbReference type="EMBL" id="JAURUE010000004">
    <property type="protein sequence ID" value="MDP9616438.1"/>
    <property type="molecule type" value="Genomic_DNA"/>
</dbReference>
<dbReference type="RefSeq" id="WP_307112411.1">
    <property type="nucleotide sequence ID" value="NZ_JAURUE010000004.1"/>
</dbReference>
<organism evidence="1 2">
    <name type="scientific">Streptomyces demainii</name>
    <dbReference type="NCBI Taxonomy" id="588122"/>
    <lineage>
        <taxon>Bacteria</taxon>
        <taxon>Bacillati</taxon>
        <taxon>Actinomycetota</taxon>
        <taxon>Actinomycetes</taxon>
        <taxon>Kitasatosporales</taxon>
        <taxon>Streptomycetaceae</taxon>
        <taxon>Streptomyces</taxon>
    </lineage>
</organism>
<dbReference type="Proteomes" id="UP001234880">
    <property type="component" value="Unassembled WGS sequence"/>
</dbReference>
<proteinExistence type="predicted"/>
<reference evidence="1 2" key="1">
    <citation type="submission" date="2023-07" db="EMBL/GenBank/DDBJ databases">
        <title>Sequencing the genomes of 1000 actinobacteria strains.</title>
        <authorList>
            <person name="Klenk H.-P."/>
        </authorList>
    </citation>
    <scope>NUCLEOTIDE SEQUENCE [LARGE SCALE GENOMIC DNA]</scope>
    <source>
        <strain evidence="1 2">DSM 41600</strain>
    </source>
</reference>
<keyword evidence="2" id="KW-1185">Reference proteome</keyword>
<name>A0ABT9L6W1_9ACTN</name>